<dbReference type="InterPro" id="IPR001347">
    <property type="entry name" value="SIS_dom"/>
</dbReference>
<dbReference type="InterPro" id="IPR046348">
    <property type="entry name" value="SIS_dom_sf"/>
</dbReference>
<evidence type="ECO:0000313" key="3">
    <source>
        <dbReference type="Proteomes" id="UP000501466"/>
    </source>
</evidence>
<dbReference type="Gene3D" id="3.40.50.10490">
    <property type="entry name" value="Glucose-6-phosphate isomerase like protein, domain 1"/>
    <property type="match status" value="1"/>
</dbReference>
<dbReference type="SUPFAM" id="SSF53697">
    <property type="entry name" value="SIS domain"/>
    <property type="match status" value="1"/>
</dbReference>
<feature type="domain" description="SIS" evidence="1">
    <location>
        <begin position="32"/>
        <end position="186"/>
    </location>
</feature>
<name>A0A6F8PL55_9GAMM</name>
<dbReference type="PANTHER" id="PTHR30390">
    <property type="entry name" value="SEDOHEPTULOSE 7-PHOSPHATE ISOMERASE / DNAA INITIATOR-ASSOCIATING FACTOR FOR REPLICATION INITIATION"/>
    <property type="match status" value="1"/>
</dbReference>
<dbReference type="EMBL" id="AP021888">
    <property type="protein sequence ID" value="BBP42843.1"/>
    <property type="molecule type" value="Genomic_DNA"/>
</dbReference>
<dbReference type="GO" id="GO:0097367">
    <property type="term" value="F:carbohydrate derivative binding"/>
    <property type="evidence" value="ECO:0007669"/>
    <property type="project" value="InterPro"/>
</dbReference>
<protein>
    <submittedName>
        <fullName evidence="2">Phosphoheptose isomerase</fullName>
    </submittedName>
</protein>
<keyword evidence="3" id="KW-1185">Reference proteome</keyword>
<organism evidence="2 3">
    <name type="scientific">Thiosulfativibrio zosterae</name>
    <dbReference type="NCBI Taxonomy" id="2675053"/>
    <lineage>
        <taxon>Bacteria</taxon>
        <taxon>Pseudomonadati</taxon>
        <taxon>Pseudomonadota</taxon>
        <taxon>Gammaproteobacteria</taxon>
        <taxon>Thiotrichales</taxon>
        <taxon>Piscirickettsiaceae</taxon>
        <taxon>Thiosulfativibrio</taxon>
    </lineage>
</organism>
<dbReference type="GO" id="GO:1901135">
    <property type="term" value="P:carbohydrate derivative metabolic process"/>
    <property type="evidence" value="ECO:0007669"/>
    <property type="project" value="InterPro"/>
</dbReference>
<dbReference type="AlphaFoldDB" id="A0A6F8PL55"/>
<gene>
    <name evidence="2" type="primary">gmhA</name>
    <name evidence="2" type="ORF">THMIRHAT_05890</name>
</gene>
<dbReference type="KEGG" id="tzo:THMIRHAT_05890"/>
<dbReference type="InterPro" id="IPR035461">
    <property type="entry name" value="GmhA/DiaA"/>
</dbReference>
<evidence type="ECO:0000313" key="2">
    <source>
        <dbReference type="EMBL" id="BBP42843.1"/>
    </source>
</evidence>
<dbReference type="Proteomes" id="UP000501466">
    <property type="component" value="Chromosome"/>
</dbReference>
<proteinExistence type="predicted"/>
<dbReference type="PROSITE" id="PS51464">
    <property type="entry name" value="SIS"/>
    <property type="match status" value="1"/>
</dbReference>
<dbReference type="InterPro" id="IPR050099">
    <property type="entry name" value="SIS_GmhA/DiaA_subfam"/>
</dbReference>
<dbReference type="Pfam" id="PF13580">
    <property type="entry name" value="SIS_2"/>
    <property type="match status" value="1"/>
</dbReference>
<dbReference type="GO" id="GO:0016853">
    <property type="term" value="F:isomerase activity"/>
    <property type="evidence" value="ECO:0007669"/>
    <property type="project" value="UniProtKB-KW"/>
</dbReference>
<keyword evidence="2" id="KW-0413">Isomerase</keyword>
<reference evidence="3" key="1">
    <citation type="submission" date="2019-11" db="EMBL/GenBank/DDBJ databases">
        <title>Isolation and characterization of two novel species in the genus Thiomicrorhabdus.</title>
        <authorList>
            <person name="Mochizuki J."/>
            <person name="Kojima H."/>
            <person name="Fukui M."/>
        </authorList>
    </citation>
    <scope>NUCLEOTIDE SEQUENCE [LARGE SCALE GENOMIC DNA]</scope>
    <source>
        <strain evidence="3">AkT22</strain>
    </source>
</reference>
<accession>A0A6F8PL55</accession>
<evidence type="ECO:0000259" key="1">
    <source>
        <dbReference type="PROSITE" id="PS51464"/>
    </source>
</evidence>
<sequence>MIQFELALQEHQKAIASVMEMSSQIEISVAKIVACLQSGGKVLWCGNGGSAADAQHMAAELMVRYVKNRAPLASIALTTDSSILTAHSNDYTFETVFSRQVEALAKPGDVLMALSTSGNSANVVNAVIQAKKMGCFVISMTGIKPSQLSEMSDVCYQINSSQTARIQEAHSFISHLICEGLDLAFD</sequence>
<dbReference type="CDD" id="cd05006">
    <property type="entry name" value="SIS_GmhA"/>
    <property type="match status" value="1"/>
</dbReference>
<dbReference type="RefSeq" id="WP_173290623.1">
    <property type="nucleotide sequence ID" value="NZ_AP021888.1"/>
</dbReference>